<evidence type="ECO:0000313" key="2">
    <source>
        <dbReference type="EMBL" id="KAG6376228.1"/>
    </source>
</evidence>
<keyword evidence="3" id="KW-1185">Reference proteome</keyword>
<gene>
    <name evidence="2" type="ORF">JVT61DRAFT_2203</name>
</gene>
<dbReference type="AlphaFoldDB" id="A0A8I2YSL7"/>
<sequence>MFEEICLTCSRQLPDDSRAYCSDECEALDVHNSPSISSASSALSSPHIDHALGGEVPALMPSALGSALSNFGKRDRYSTSSSSSSVSWSVFTDAEDDEPVVGIDDDSGYEGDCVDGTIDPPIRSVGSHHPTKPSSLMYTRRPSATNYHSMIPLLHRRTSSSSSLSHIPSPPEDELDAAHEISHQSRYELPPLSREPEKDRSTVTSRTKKSRNRASLPAYFSLLQISSPQRSHALPPSGNTVDDHPRPSPPTPKLASLLTASALRPTLESTPRGRRREPDSSQHAAPRSHSRSRTRQGTVPEFRGCQDSRGSVEQVFDWSCAPLSRGRPTVRRNSSPLPKMMLCMQEFEDPALVAPAYNERRGRYRTQELEGRGCSRDAPGFGNGRSGLRERERTAGRW</sequence>
<dbReference type="Proteomes" id="UP000683000">
    <property type="component" value="Unassembled WGS sequence"/>
</dbReference>
<comment type="caution">
    <text evidence="2">The sequence shown here is derived from an EMBL/GenBank/DDBJ whole genome shotgun (WGS) entry which is preliminary data.</text>
</comment>
<proteinExistence type="predicted"/>
<accession>A0A8I2YSL7</accession>
<name>A0A8I2YSL7_9AGAM</name>
<protein>
    <submittedName>
        <fullName evidence="2">Uncharacterized protein</fullName>
    </submittedName>
</protein>
<feature type="region of interest" description="Disordered" evidence="1">
    <location>
        <begin position="118"/>
        <end position="139"/>
    </location>
</feature>
<feature type="region of interest" description="Disordered" evidence="1">
    <location>
        <begin position="185"/>
        <end position="306"/>
    </location>
</feature>
<evidence type="ECO:0000256" key="1">
    <source>
        <dbReference type="SAM" id="MobiDB-lite"/>
    </source>
</evidence>
<reference evidence="2" key="1">
    <citation type="submission" date="2021-03" db="EMBL/GenBank/DDBJ databases">
        <title>Evolutionary innovations through gain and loss of genes in the ectomycorrhizal Boletales.</title>
        <authorList>
            <person name="Wu G."/>
            <person name="Miyauchi S."/>
            <person name="Morin E."/>
            <person name="Yang Z.-L."/>
            <person name="Xu J."/>
            <person name="Martin F.M."/>
        </authorList>
    </citation>
    <scope>NUCLEOTIDE SEQUENCE</scope>
    <source>
        <strain evidence="2">BR01</strain>
    </source>
</reference>
<dbReference type="OrthoDB" id="2984747at2759"/>
<organism evidence="2 3">
    <name type="scientific">Boletus reticuloceps</name>
    <dbReference type="NCBI Taxonomy" id="495285"/>
    <lineage>
        <taxon>Eukaryota</taxon>
        <taxon>Fungi</taxon>
        <taxon>Dikarya</taxon>
        <taxon>Basidiomycota</taxon>
        <taxon>Agaricomycotina</taxon>
        <taxon>Agaricomycetes</taxon>
        <taxon>Agaricomycetidae</taxon>
        <taxon>Boletales</taxon>
        <taxon>Boletineae</taxon>
        <taxon>Boletaceae</taxon>
        <taxon>Boletoideae</taxon>
        <taxon>Boletus</taxon>
    </lineage>
</organism>
<dbReference type="EMBL" id="JAGFBS010000012">
    <property type="protein sequence ID" value="KAG6376228.1"/>
    <property type="molecule type" value="Genomic_DNA"/>
</dbReference>
<feature type="region of interest" description="Disordered" evidence="1">
    <location>
        <begin position="363"/>
        <end position="398"/>
    </location>
</feature>
<feature type="compositionally biased region" description="Basic and acidic residues" evidence="1">
    <location>
        <begin position="363"/>
        <end position="375"/>
    </location>
</feature>
<feature type="compositionally biased region" description="Basic and acidic residues" evidence="1">
    <location>
        <begin position="387"/>
        <end position="398"/>
    </location>
</feature>
<evidence type="ECO:0000313" key="3">
    <source>
        <dbReference type="Proteomes" id="UP000683000"/>
    </source>
</evidence>